<organism evidence="1 2">
    <name type="scientific">Vibrio harveyi</name>
    <name type="common">Beneckea harveyi</name>
    <dbReference type="NCBI Taxonomy" id="669"/>
    <lineage>
        <taxon>Bacteria</taxon>
        <taxon>Pseudomonadati</taxon>
        <taxon>Pseudomonadota</taxon>
        <taxon>Gammaproteobacteria</taxon>
        <taxon>Vibrionales</taxon>
        <taxon>Vibrionaceae</taxon>
        <taxon>Vibrio</taxon>
    </lineage>
</organism>
<name>A0A454CT65_VIBHA</name>
<evidence type="ECO:0000313" key="1">
    <source>
        <dbReference type="EMBL" id="EKM29607.1"/>
    </source>
</evidence>
<reference evidence="1 2" key="1">
    <citation type="submission" date="2012-10" db="EMBL/GenBank/DDBJ databases">
        <title>Genome sequence of Vibrio Cholerae HENC-02.</title>
        <authorList>
            <person name="Eppinger M."/>
            <person name="Hasan N.A."/>
            <person name="Sengamalay N."/>
            <person name="Hine E."/>
            <person name="Su Q."/>
            <person name="Daugherty S.C."/>
            <person name="Young S."/>
            <person name="Sadzewicz L."/>
            <person name="Tallon L."/>
            <person name="Cebula T.A."/>
            <person name="Ravel J."/>
            <person name="Colwell R.R."/>
        </authorList>
    </citation>
    <scope>NUCLEOTIDE SEQUENCE [LARGE SCALE GENOMIC DNA]</scope>
    <source>
        <strain evidence="1 2">HENC-02</strain>
    </source>
</reference>
<evidence type="ECO:0000313" key="2">
    <source>
        <dbReference type="Proteomes" id="UP000008367"/>
    </source>
</evidence>
<dbReference type="EMBL" id="AJSR01002016">
    <property type="protein sequence ID" value="EKM29607.1"/>
    <property type="molecule type" value="Genomic_DNA"/>
</dbReference>
<dbReference type="AlphaFoldDB" id="A0A454CT65"/>
<dbReference type="Proteomes" id="UP000008367">
    <property type="component" value="Unassembled WGS sequence"/>
</dbReference>
<proteinExistence type="predicted"/>
<sequence length="38" mass="3985">MLPSEVIGKITAAPGCWIVVCVIIRPVGSLTSSSTREI</sequence>
<protein>
    <submittedName>
        <fullName evidence="1">Uncharacterized protein</fullName>
    </submittedName>
</protein>
<gene>
    <name evidence="1" type="ORF">VCHENC02_4594A</name>
</gene>
<comment type="caution">
    <text evidence="1">The sequence shown here is derived from an EMBL/GenBank/DDBJ whole genome shotgun (WGS) entry which is preliminary data.</text>
</comment>
<feature type="non-terminal residue" evidence="1">
    <location>
        <position position="38"/>
    </location>
</feature>
<accession>A0A454CT65</accession>